<dbReference type="InterPro" id="IPR051045">
    <property type="entry name" value="TonB-dependent_transducer"/>
</dbReference>
<evidence type="ECO:0000256" key="5">
    <source>
        <dbReference type="ARBA" id="ARBA00022519"/>
    </source>
</evidence>
<feature type="compositionally biased region" description="Basic and acidic residues" evidence="10">
    <location>
        <begin position="199"/>
        <end position="214"/>
    </location>
</feature>
<dbReference type="Proteomes" id="UP001319080">
    <property type="component" value="Unassembled WGS sequence"/>
</dbReference>
<dbReference type="InterPro" id="IPR006260">
    <property type="entry name" value="TonB/TolA_C"/>
</dbReference>
<evidence type="ECO:0000256" key="6">
    <source>
        <dbReference type="ARBA" id="ARBA00022692"/>
    </source>
</evidence>
<keyword evidence="3" id="KW-0813">Transport</keyword>
<dbReference type="GO" id="GO:0031992">
    <property type="term" value="F:energy transducer activity"/>
    <property type="evidence" value="ECO:0007669"/>
    <property type="project" value="InterPro"/>
</dbReference>
<dbReference type="GO" id="GO:0055085">
    <property type="term" value="P:transmembrane transport"/>
    <property type="evidence" value="ECO:0007669"/>
    <property type="project" value="InterPro"/>
</dbReference>
<dbReference type="SUPFAM" id="SSF74653">
    <property type="entry name" value="TolA/TonB C-terminal domain"/>
    <property type="match status" value="1"/>
</dbReference>
<evidence type="ECO:0000256" key="11">
    <source>
        <dbReference type="SAM" id="Phobius"/>
    </source>
</evidence>
<dbReference type="RefSeq" id="WP_254085365.1">
    <property type="nucleotide sequence ID" value="NZ_JAHESE010000016.1"/>
</dbReference>
<keyword evidence="9 11" id="KW-0472">Membrane</keyword>
<dbReference type="PANTHER" id="PTHR33446:SF2">
    <property type="entry name" value="PROTEIN TONB"/>
    <property type="match status" value="1"/>
</dbReference>
<dbReference type="GO" id="GO:0015891">
    <property type="term" value="P:siderophore transport"/>
    <property type="evidence" value="ECO:0007669"/>
    <property type="project" value="InterPro"/>
</dbReference>
<evidence type="ECO:0000256" key="9">
    <source>
        <dbReference type="ARBA" id="ARBA00023136"/>
    </source>
</evidence>
<name>A0AAP2E192_9BACT</name>
<comment type="subcellular location">
    <subcellularLocation>
        <location evidence="1">Cell inner membrane</location>
        <topology evidence="1">Single-pass membrane protein</topology>
        <orientation evidence="1">Periplasmic side</orientation>
    </subcellularLocation>
</comment>
<feature type="domain" description="TonB C-terminal" evidence="12">
    <location>
        <begin position="375"/>
        <end position="468"/>
    </location>
</feature>
<dbReference type="PROSITE" id="PS52015">
    <property type="entry name" value="TONB_CTD"/>
    <property type="match status" value="1"/>
</dbReference>
<dbReference type="InterPro" id="IPR008969">
    <property type="entry name" value="CarboxyPept-like_regulatory"/>
</dbReference>
<evidence type="ECO:0000256" key="1">
    <source>
        <dbReference type="ARBA" id="ARBA00004383"/>
    </source>
</evidence>
<evidence type="ECO:0000313" key="13">
    <source>
        <dbReference type="EMBL" id="MBT1709787.1"/>
    </source>
</evidence>
<comment type="similarity">
    <text evidence="2">Belongs to the TonB family.</text>
</comment>
<accession>A0AAP2E192</accession>
<dbReference type="GO" id="GO:0098797">
    <property type="term" value="C:plasma membrane protein complex"/>
    <property type="evidence" value="ECO:0007669"/>
    <property type="project" value="TreeGrafter"/>
</dbReference>
<dbReference type="InterPro" id="IPR003538">
    <property type="entry name" value="TonB"/>
</dbReference>
<keyword evidence="5" id="KW-0997">Cell inner membrane</keyword>
<dbReference type="GO" id="GO:0015031">
    <property type="term" value="P:protein transport"/>
    <property type="evidence" value="ECO:0007669"/>
    <property type="project" value="UniProtKB-KW"/>
</dbReference>
<evidence type="ECO:0000256" key="7">
    <source>
        <dbReference type="ARBA" id="ARBA00022927"/>
    </source>
</evidence>
<gene>
    <name evidence="13" type="ORF">KK062_16200</name>
</gene>
<dbReference type="NCBIfam" id="TIGR01352">
    <property type="entry name" value="tonB_Cterm"/>
    <property type="match status" value="1"/>
</dbReference>
<comment type="caution">
    <text evidence="13">The sequence shown here is derived from an EMBL/GenBank/DDBJ whole genome shotgun (WGS) entry which is preliminary data.</text>
</comment>
<evidence type="ECO:0000313" key="14">
    <source>
        <dbReference type="Proteomes" id="UP001319080"/>
    </source>
</evidence>
<dbReference type="Gene3D" id="2.60.40.1120">
    <property type="entry name" value="Carboxypeptidase-like, regulatory domain"/>
    <property type="match status" value="1"/>
</dbReference>
<keyword evidence="8 11" id="KW-1133">Transmembrane helix</keyword>
<evidence type="ECO:0000256" key="3">
    <source>
        <dbReference type="ARBA" id="ARBA00022448"/>
    </source>
</evidence>
<dbReference type="Gene3D" id="3.30.1150.10">
    <property type="match status" value="1"/>
</dbReference>
<sequence length="468" mass="50388">MANDHHDIERYLNGELSPAEMHALEKKALYDPFLAEALEGAAQLVPADLSADLQQLQASLRQASQKTTPGISLRVWALRIAATLLLLAVATAIIVRMVSTPDERLALQTPPPARQEAAAAPARPQTDSVVTSPPKPGVVASKPGDPTADESGSLRLNRAPEPTSTPGQVADAGESTDHFEEQQPVVAEVQEAPPAAPEAELKTEPADDREDDTRKRKSLAMQSADKDVETKKELAYTPSTLSGRVAGVSITRTADTLNDVTPPPTKTVHGKVTLSDDGTGIPGVNVMVAGTDQGTVTDINGNYHIRVEDEKNTMLAFSFIGMQSKEVPLGDTENVDVQLDQDVSQLSEVVVTGFGTDNGPLKEDLATFQLAVPAGGRGAYKQYLETNLHYPEQALANEVEGKVTIQFTVESSGRITDFKVLKGLGYGCDEEVIRLIKNGPKWQPSKRADEAVRDNVKVRLKFRLPKKK</sequence>
<dbReference type="PANTHER" id="PTHR33446">
    <property type="entry name" value="PROTEIN TONB-RELATED"/>
    <property type="match status" value="1"/>
</dbReference>
<keyword evidence="7" id="KW-0653">Protein transport</keyword>
<keyword evidence="6 11" id="KW-0812">Transmembrane</keyword>
<dbReference type="InterPro" id="IPR037682">
    <property type="entry name" value="TonB_C"/>
</dbReference>
<feature type="region of interest" description="Disordered" evidence="10">
    <location>
        <begin position="106"/>
        <end position="232"/>
    </location>
</feature>
<dbReference type="PRINTS" id="PR01374">
    <property type="entry name" value="TONBPROTEIN"/>
</dbReference>
<evidence type="ECO:0000256" key="10">
    <source>
        <dbReference type="SAM" id="MobiDB-lite"/>
    </source>
</evidence>
<dbReference type="GO" id="GO:0030288">
    <property type="term" value="C:outer membrane-bounded periplasmic space"/>
    <property type="evidence" value="ECO:0007669"/>
    <property type="project" value="InterPro"/>
</dbReference>
<dbReference type="AlphaFoldDB" id="A0AAP2E192"/>
<proteinExistence type="inferred from homology"/>
<feature type="transmembrane region" description="Helical" evidence="11">
    <location>
        <begin position="76"/>
        <end position="98"/>
    </location>
</feature>
<evidence type="ECO:0000256" key="2">
    <source>
        <dbReference type="ARBA" id="ARBA00006555"/>
    </source>
</evidence>
<dbReference type="SUPFAM" id="SSF49464">
    <property type="entry name" value="Carboxypeptidase regulatory domain-like"/>
    <property type="match status" value="1"/>
</dbReference>
<dbReference type="Pfam" id="PF13715">
    <property type="entry name" value="CarbopepD_reg_2"/>
    <property type="match status" value="1"/>
</dbReference>
<evidence type="ECO:0000259" key="12">
    <source>
        <dbReference type="PROSITE" id="PS52015"/>
    </source>
</evidence>
<feature type="compositionally biased region" description="Low complexity" evidence="10">
    <location>
        <begin position="182"/>
        <end position="193"/>
    </location>
</feature>
<protein>
    <submittedName>
        <fullName evidence="13">TonB family protein</fullName>
    </submittedName>
</protein>
<feature type="compositionally biased region" description="Low complexity" evidence="10">
    <location>
        <begin position="114"/>
        <end position="125"/>
    </location>
</feature>
<dbReference type="EMBL" id="JAHESE010000016">
    <property type="protein sequence ID" value="MBT1709787.1"/>
    <property type="molecule type" value="Genomic_DNA"/>
</dbReference>
<organism evidence="13 14">
    <name type="scientific">Dawidia cretensis</name>
    <dbReference type="NCBI Taxonomy" id="2782350"/>
    <lineage>
        <taxon>Bacteria</taxon>
        <taxon>Pseudomonadati</taxon>
        <taxon>Bacteroidota</taxon>
        <taxon>Cytophagia</taxon>
        <taxon>Cytophagales</taxon>
        <taxon>Chryseotaleaceae</taxon>
        <taxon>Dawidia</taxon>
    </lineage>
</organism>
<evidence type="ECO:0000256" key="4">
    <source>
        <dbReference type="ARBA" id="ARBA00022475"/>
    </source>
</evidence>
<evidence type="ECO:0000256" key="8">
    <source>
        <dbReference type="ARBA" id="ARBA00022989"/>
    </source>
</evidence>
<keyword evidence="4" id="KW-1003">Cell membrane</keyword>
<reference evidence="13 14" key="1">
    <citation type="submission" date="2021-05" db="EMBL/GenBank/DDBJ databases">
        <title>A Polyphasic approach of four new species of the genus Ohtaekwangia: Ohtaekwangia histidinii sp. nov., Ohtaekwangia cretensis sp. nov., Ohtaekwangia indiensis sp. nov., Ohtaekwangia reichenbachii sp. nov. from diverse environment.</title>
        <authorList>
            <person name="Octaviana S."/>
        </authorList>
    </citation>
    <scope>NUCLEOTIDE SEQUENCE [LARGE SCALE GENOMIC DNA]</scope>
    <source>
        <strain evidence="13 14">PWU5</strain>
    </source>
</reference>
<dbReference type="Pfam" id="PF03544">
    <property type="entry name" value="TonB_C"/>
    <property type="match status" value="1"/>
</dbReference>
<keyword evidence="14" id="KW-1185">Reference proteome</keyword>